<evidence type="ECO:0000256" key="3">
    <source>
        <dbReference type="ARBA" id="ARBA00023015"/>
    </source>
</evidence>
<evidence type="ECO:0000313" key="9">
    <source>
        <dbReference type="Proteomes" id="UP001610446"/>
    </source>
</evidence>
<proteinExistence type="predicted"/>
<reference evidence="8 9" key="1">
    <citation type="submission" date="2024-07" db="EMBL/GenBank/DDBJ databases">
        <title>Section-level genome sequencing and comparative genomics of Aspergillus sections Usti and Cavernicolus.</title>
        <authorList>
            <consortium name="Lawrence Berkeley National Laboratory"/>
            <person name="Nybo J.L."/>
            <person name="Vesth T.C."/>
            <person name="Theobald S."/>
            <person name="Frisvad J.C."/>
            <person name="Larsen T.O."/>
            <person name="Kjaerboelling I."/>
            <person name="Rothschild-Mancinelli K."/>
            <person name="Lyhne E.K."/>
            <person name="Kogle M.E."/>
            <person name="Barry K."/>
            <person name="Clum A."/>
            <person name="Na H."/>
            <person name="Ledsgaard L."/>
            <person name="Lin J."/>
            <person name="Lipzen A."/>
            <person name="Kuo A."/>
            <person name="Riley R."/>
            <person name="Mondo S."/>
            <person name="Labutti K."/>
            <person name="Haridas S."/>
            <person name="Pangalinan J."/>
            <person name="Salamov A.A."/>
            <person name="Simmons B.A."/>
            <person name="Magnuson J.K."/>
            <person name="Chen J."/>
            <person name="Drula E."/>
            <person name="Henrissat B."/>
            <person name="Wiebenga A."/>
            <person name="Lubbers R.J."/>
            <person name="Gomes A.C."/>
            <person name="Makela M.R."/>
            <person name="Stajich J."/>
            <person name="Grigoriev I.V."/>
            <person name="Mortensen U.H."/>
            <person name="De Vries R.P."/>
            <person name="Baker S.E."/>
            <person name="Andersen M.R."/>
        </authorList>
    </citation>
    <scope>NUCLEOTIDE SEQUENCE [LARGE SCALE GENOMIC DNA]</scope>
    <source>
        <strain evidence="8 9">CBS 123904</strain>
    </source>
</reference>
<comment type="caution">
    <text evidence="8">The sequence shown here is derived from an EMBL/GenBank/DDBJ whole genome shotgun (WGS) entry which is preliminary data.</text>
</comment>
<evidence type="ECO:0000313" key="8">
    <source>
        <dbReference type="EMBL" id="KAL2835667.1"/>
    </source>
</evidence>
<evidence type="ECO:0000256" key="4">
    <source>
        <dbReference type="ARBA" id="ARBA00023125"/>
    </source>
</evidence>
<dbReference type="PANTHER" id="PTHR36206:SF16">
    <property type="entry name" value="TRANSCRIPTION FACTOR DOMAIN-CONTAINING PROTEIN-RELATED"/>
    <property type="match status" value="1"/>
</dbReference>
<name>A0ABR4J7C5_9EURO</name>
<dbReference type="Gene3D" id="4.10.240.10">
    <property type="entry name" value="Zn(2)-C6 fungal-type DNA-binding domain"/>
    <property type="match status" value="1"/>
</dbReference>
<dbReference type="SMART" id="SM00066">
    <property type="entry name" value="GAL4"/>
    <property type="match status" value="1"/>
</dbReference>
<protein>
    <recommendedName>
        <fullName evidence="7">Zn(2)-C6 fungal-type domain-containing protein</fullName>
    </recommendedName>
</protein>
<evidence type="ECO:0000256" key="2">
    <source>
        <dbReference type="ARBA" id="ARBA00022833"/>
    </source>
</evidence>
<keyword evidence="3" id="KW-0805">Transcription regulation</keyword>
<dbReference type="PROSITE" id="PS00463">
    <property type="entry name" value="ZN2_CY6_FUNGAL_1"/>
    <property type="match status" value="1"/>
</dbReference>
<evidence type="ECO:0000256" key="1">
    <source>
        <dbReference type="ARBA" id="ARBA00022723"/>
    </source>
</evidence>
<evidence type="ECO:0000259" key="7">
    <source>
        <dbReference type="PROSITE" id="PS50048"/>
    </source>
</evidence>
<accession>A0ABR4J7C5</accession>
<dbReference type="InterPro" id="IPR036864">
    <property type="entry name" value="Zn2-C6_fun-type_DNA-bd_sf"/>
</dbReference>
<gene>
    <name evidence="8" type="ORF">BJY01DRAFT_68622</name>
</gene>
<dbReference type="PROSITE" id="PS50048">
    <property type="entry name" value="ZN2_CY6_FUNGAL_2"/>
    <property type="match status" value="1"/>
</dbReference>
<organism evidence="8 9">
    <name type="scientific">Aspergillus pseudoustus</name>
    <dbReference type="NCBI Taxonomy" id="1810923"/>
    <lineage>
        <taxon>Eukaryota</taxon>
        <taxon>Fungi</taxon>
        <taxon>Dikarya</taxon>
        <taxon>Ascomycota</taxon>
        <taxon>Pezizomycotina</taxon>
        <taxon>Eurotiomycetes</taxon>
        <taxon>Eurotiomycetidae</taxon>
        <taxon>Eurotiales</taxon>
        <taxon>Aspergillaceae</taxon>
        <taxon>Aspergillus</taxon>
        <taxon>Aspergillus subgen. Nidulantes</taxon>
    </lineage>
</organism>
<feature type="domain" description="Zn(2)-C6 fungal-type" evidence="7">
    <location>
        <begin position="23"/>
        <end position="51"/>
    </location>
</feature>
<keyword evidence="2" id="KW-0862">Zinc</keyword>
<dbReference type="SUPFAM" id="SSF57701">
    <property type="entry name" value="Zn2/Cys6 DNA-binding domain"/>
    <property type="match status" value="1"/>
</dbReference>
<keyword evidence="1" id="KW-0479">Metal-binding</keyword>
<dbReference type="Proteomes" id="UP001610446">
    <property type="component" value="Unassembled WGS sequence"/>
</dbReference>
<evidence type="ECO:0000256" key="6">
    <source>
        <dbReference type="ARBA" id="ARBA00023242"/>
    </source>
</evidence>
<dbReference type="Pfam" id="PF00172">
    <property type="entry name" value="Zn_clus"/>
    <property type="match status" value="1"/>
</dbReference>
<keyword evidence="4" id="KW-0238">DNA-binding</keyword>
<keyword evidence="9" id="KW-1185">Reference proteome</keyword>
<dbReference type="EMBL" id="JBFXLU010000197">
    <property type="protein sequence ID" value="KAL2835667.1"/>
    <property type="molecule type" value="Genomic_DNA"/>
</dbReference>
<dbReference type="InterPro" id="IPR001138">
    <property type="entry name" value="Zn2Cys6_DnaBD"/>
</dbReference>
<dbReference type="PANTHER" id="PTHR36206">
    <property type="entry name" value="ASPERCRYPTIN BIOSYNTHESIS CLUSTER-SPECIFIC TRANSCRIPTION REGULATOR ATNN-RELATED"/>
    <property type="match status" value="1"/>
</dbReference>
<evidence type="ECO:0000256" key="5">
    <source>
        <dbReference type="ARBA" id="ARBA00023163"/>
    </source>
</evidence>
<keyword evidence="5" id="KW-0804">Transcription</keyword>
<dbReference type="CDD" id="cd00067">
    <property type="entry name" value="GAL4"/>
    <property type="match status" value="1"/>
</dbReference>
<sequence>MAPDPASLVLTKQRKCTSRVRSGCRTCKIRRVKCDEQRPSCAKCTSSGRACDGYGIWGEPMGALAKPRPQPSSVFYPPQSLPGLSQEEKGHLHRFRHFVASRLAQPFGSYFWTSLVLQISLSEPAVVHASIALTCAYEIFLPSRDRITSHPTPNLSFLLRQYNRAIRALTSKVELSDPASLQTAAVSSILFVCLETLRGDPNATHAHFSSGVKILSQLQHRQERSPSKDDIILVKDDPQIYDDYLVDVFAQLNLQFLMLGNSSQLKETFVTPFYHGQRVHIPPRFRSSEEARRSFGSIILAATYLCKEFERATLTSDIRAPEPSVADTEKQEALQSAMLGWIASYDRSIDSLLPSASHGERFGLMMLRVYADACTIIIGTCLTIKETAYDPYNTEFESIIKRYRELPGEGPGPQSTWEPGVCKLDPCFTIDTGMFPPLYFTAIKCRNHAIRNQALSLLRQYPTMEGPWTGPMLARAAGYVVELEEKHFVKALRSSPVEPDFGPSPQPGINGSKASSTTAAVVLPEFCRIHCVECRLPSRYSGEPNVAKLTLKRFRHELGKSGGWSVTNPEVDLSGVRQMSRS</sequence>
<keyword evidence="6" id="KW-0539">Nucleus</keyword>
<dbReference type="InterPro" id="IPR052360">
    <property type="entry name" value="Transcr_Regulatory_Proteins"/>
</dbReference>